<gene>
    <name evidence="3" type="ORF">MNBD_NITROSPIRAE01-2033</name>
</gene>
<dbReference type="AlphaFoldDB" id="A0A3B1DPG5"/>
<feature type="region of interest" description="Disordered" evidence="1">
    <location>
        <begin position="291"/>
        <end position="317"/>
    </location>
</feature>
<keyword evidence="2" id="KW-0812">Transmembrane</keyword>
<feature type="transmembrane region" description="Helical" evidence="2">
    <location>
        <begin position="12"/>
        <end position="31"/>
    </location>
</feature>
<organism evidence="3">
    <name type="scientific">hydrothermal vent metagenome</name>
    <dbReference type="NCBI Taxonomy" id="652676"/>
    <lineage>
        <taxon>unclassified sequences</taxon>
        <taxon>metagenomes</taxon>
        <taxon>ecological metagenomes</taxon>
    </lineage>
</organism>
<reference evidence="3" key="1">
    <citation type="submission" date="2018-06" db="EMBL/GenBank/DDBJ databases">
        <authorList>
            <person name="Zhirakovskaya E."/>
        </authorList>
    </citation>
    <scope>NUCLEOTIDE SEQUENCE</scope>
</reference>
<keyword evidence="2" id="KW-0472">Membrane</keyword>
<feature type="compositionally biased region" description="Pro residues" evidence="1">
    <location>
        <begin position="294"/>
        <end position="307"/>
    </location>
</feature>
<keyword evidence="2" id="KW-1133">Transmembrane helix</keyword>
<proteinExistence type="predicted"/>
<accession>A0A3B1DPG5</accession>
<evidence type="ECO:0000313" key="3">
    <source>
        <dbReference type="EMBL" id="VAX33615.1"/>
    </source>
</evidence>
<evidence type="ECO:0000256" key="1">
    <source>
        <dbReference type="SAM" id="MobiDB-lite"/>
    </source>
</evidence>
<protein>
    <submittedName>
        <fullName evidence="3">Uncharacterized protein</fullName>
    </submittedName>
</protein>
<dbReference type="EMBL" id="UOGF01000116">
    <property type="protein sequence ID" value="VAX33615.1"/>
    <property type="molecule type" value="Genomic_DNA"/>
</dbReference>
<name>A0A3B1DPG5_9ZZZZ</name>
<evidence type="ECO:0000256" key="2">
    <source>
        <dbReference type="SAM" id="Phobius"/>
    </source>
</evidence>
<feature type="transmembrane region" description="Helical" evidence="2">
    <location>
        <begin position="43"/>
        <end position="66"/>
    </location>
</feature>
<sequence length="358" mass="39973">MNLVVFYAHKPKLSLLILITIFCVILLSLYSRDLLLIMRISNLRVFNNLTGFFVFLSSLLIVPLVYAEKGDWTFSLTTGVYKPSLKTLNKIIKNPNKAILQDPNFQLTPNTAFTANIRNIEIPAFGANNTYGYELSKKTGSGNAFVITLGIWNAVQEADDIAPQITGANVSDFENVPRSTRYDVSLTQLWLGWRYALFEPTPRNNLFLDFGLIGVSYAQLTIDTLLKVPELAGDGFPIVSSLEATGWGHTTRWGIGGSYAINKWVGISIRAAYVIGRISKLKVQRFFPSGFSTPPQPTNPNLPPPEVPDLEPRPEPGDTIQFADTQSLDPNLERRSNVQDFELELDGFEAQIALQFFF</sequence>